<reference evidence="1 2" key="1">
    <citation type="submission" date="2011-06" db="EMBL/GenBank/DDBJ databases">
        <authorList>
            <person name="Bador J."/>
            <person name="Amoureux L."/>
            <person name="Neuwirth C."/>
        </authorList>
    </citation>
    <scope>NUCLEOTIDE SEQUENCE [LARGE SCALE GENOMIC DNA]</scope>
    <source>
        <strain evidence="1 2">AXX-A</strain>
    </source>
</reference>
<gene>
    <name evidence="1" type="ORF">AXXA_06268</name>
</gene>
<evidence type="ECO:0000313" key="2">
    <source>
        <dbReference type="Proteomes" id="UP000004853"/>
    </source>
</evidence>
<evidence type="ECO:0000313" key="1">
    <source>
        <dbReference type="EMBL" id="EGP47335.1"/>
    </source>
</evidence>
<name>F7SWZ8_9BURK</name>
<dbReference type="HOGENOM" id="CLU_609204_0_0_4"/>
<dbReference type="PATRIC" id="fig|1003200.3.peg.1229"/>
<proteinExistence type="predicted"/>
<organism evidence="1 2">
    <name type="scientific">Achromobacter insuavis AXX-A</name>
    <dbReference type="NCBI Taxonomy" id="1003200"/>
    <lineage>
        <taxon>Bacteria</taxon>
        <taxon>Pseudomonadati</taxon>
        <taxon>Pseudomonadota</taxon>
        <taxon>Betaproteobacteria</taxon>
        <taxon>Burkholderiales</taxon>
        <taxon>Alcaligenaceae</taxon>
        <taxon>Achromobacter</taxon>
    </lineage>
</organism>
<protein>
    <submittedName>
        <fullName evidence="1">Uncharacterized protein</fullName>
    </submittedName>
</protein>
<accession>F7SWZ8</accession>
<sequence>MSVRVDTLGWDIAVGIPLPIANAALARSHDSLVTAFDFLGEDMGQPYRLHGEFGAWSVLGGAGELIDIALPVQTGVFTLPAGGPLAAASHDLEGAVVRLRTRLRFAEPDADSGAVSLLFAFDELAPGGAADDMVGAARLIGGPKLSPEAAAILPQAIAACLAHHFADVRFVFATFTPHADLPIPLQPACAHSAYVAHCPAEGPGALIVLWASERQDANGATLPPPPAMVPEAMRIVADCATVALSAELAVGHVLRAALARGWERAQDDDTLRIAPDTFDCRVEADGTTWLQARTPLDAVIAVDGKRFGLRAKALTLQAKGDYVTLSYHLGFKPLFFPSAIITQTYLARVGAHGRFGLATSGLTLEPTAQTISQGAGTEPISLADLRSREGAWAEAIMRAARVPERLKYVFELVAVPLGITLFGHTPVVPQTGYLNGGIFFQSAITFPAD</sequence>
<comment type="caution">
    <text evidence="1">The sequence shown here is derived from an EMBL/GenBank/DDBJ whole genome shotgun (WGS) entry which is preliminary data.</text>
</comment>
<dbReference type="Proteomes" id="UP000004853">
    <property type="component" value="Unassembled WGS sequence"/>
</dbReference>
<dbReference type="RefSeq" id="WP_006391311.1">
    <property type="nucleotide sequence ID" value="NZ_GL982453.1"/>
</dbReference>
<dbReference type="EMBL" id="AFRQ01000031">
    <property type="protein sequence ID" value="EGP47335.1"/>
    <property type="molecule type" value="Genomic_DNA"/>
</dbReference>
<dbReference type="AlphaFoldDB" id="F7SWZ8"/>